<accession>A0ABQ3Z8X6</accession>
<dbReference type="InterPro" id="IPR013096">
    <property type="entry name" value="Cupin_2"/>
</dbReference>
<reference evidence="2 3" key="1">
    <citation type="submission" date="2021-01" db="EMBL/GenBank/DDBJ databases">
        <title>Whole genome shotgun sequence of Actinoplanes durhamensis NBRC 14914.</title>
        <authorList>
            <person name="Komaki H."/>
            <person name="Tamura T."/>
        </authorList>
    </citation>
    <scope>NUCLEOTIDE SEQUENCE [LARGE SCALE GENOMIC DNA]</scope>
    <source>
        <strain evidence="2 3">NBRC 14914</strain>
    </source>
</reference>
<dbReference type="InterPro" id="IPR014710">
    <property type="entry name" value="RmlC-like_jellyroll"/>
</dbReference>
<dbReference type="RefSeq" id="WP_203734136.1">
    <property type="nucleotide sequence ID" value="NZ_BAAATX010000068.1"/>
</dbReference>
<sequence length="114" mass="11864">MEIFSFEVASGRAISAYGSVGLVAQKLVRGDAVDVTVLHVAAGGHIGRHVAPVDQLFVVTAGRGEVQAGDGDWEPVAAGRAVFWAAGTEHGTRADEDITAIVIEMEELPVVLKA</sequence>
<dbReference type="Pfam" id="PF07883">
    <property type="entry name" value="Cupin_2"/>
    <property type="match status" value="1"/>
</dbReference>
<feature type="domain" description="Cupin type-2" evidence="1">
    <location>
        <begin position="38"/>
        <end position="103"/>
    </location>
</feature>
<dbReference type="Gene3D" id="2.60.120.10">
    <property type="entry name" value="Jelly Rolls"/>
    <property type="match status" value="1"/>
</dbReference>
<organism evidence="2 3">
    <name type="scientific">Paractinoplanes durhamensis</name>
    <dbReference type="NCBI Taxonomy" id="113563"/>
    <lineage>
        <taxon>Bacteria</taxon>
        <taxon>Bacillati</taxon>
        <taxon>Actinomycetota</taxon>
        <taxon>Actinomycetes</taxon>
        <taxon>Micromonosporales</taxon>
        <taxon>Micromonosporaceae</taxon>
        <taxon>Paractinoplanes</taxon>
    </lineage>
</organism>
<dbReference type="SUPFAM" id="SSF51182">
    <property type="entry name" value="RmlC-like cupins"/>
    <property type="match status" value="1"/>
</dbReference>
<gene>
    <name evidence="2" type="ORF">Adu01nite_76200</name>
</gene>
<keyword evidence="3" id="KW-1185">Reference proteome</keyword>
<dbReference type="Proteomes" id="UP000637628">
    <property type="component" value="Unassembled WGS sequence"/>
</dbReference>
<evidence type="ECO:0000313" key="2">
    <source>
        <dbReference type="EMBL" id="GIE06270.1"/>
    </source>
</evidence>
<dbReference type="EMBL" id="BOML01000060">
    <property type="protein sequence ID" value="GIE06270.1"/>
    <property type="molecule type" value="Genomic_DNA"/>
</dbReference>
<comment type="caution">
    <text evidence="2">The sequence shown here is derived from an EMBL/GenBank/DDBJ whole genome shotgun (WGS) entry which is preliminary data.</text>
</comment>
<proteinExistence type="predicted"/>
<protein>
    <recommendedName>
        <fullName evidence="1">Cupin type-2 domain-containing protein</fullName>
    </recommendedName>
</protein>
<evidence type="ECO:0000313" key="3">
    <source>
        <dbReference type="Proteomes" id="UP000637628"/>
    </source>
</evidence>
<name>A0ABQ3Z8X6_9ACTN</name>
<evidence type="ECO:0000259" key="1">
    <source>
        <dbReference type="Pfam" id="PF07883"/>
    </source>
</evidence>
<dbReference type="InterPro" id="IPR011051">
    <property type="entry name" value="RmlC_Cupin_sf"/>
</dbReference>